<sequence>MKKFKGFDFHRRRFIGLATIIFAFVAIGHALRLVFGWELVIGGVVMPQMVSVFAVAFLAMMVIMGRYYYFVE</sequence>
<accession>A0A1J4V6B0</accession>
<evidence type="ECO:0000256" key="1">
    <source>
        <dbReference type="SAM" id="Phobius"/>
    </source>
</evidence>
<dbReference type="AlphaFoldDB" id="A0A1J4V6B0"/>
<keyword evidence="1" id="KW-1133">Transmembrane helix</keyword>
<gene>
    <name evidence="2" type="ORF">AUJ44_04410</name>
</gene>
<proteinExistence type="predicted"/>
<organism evidence="2 3">
    <name type="scientific">Candidatus Nomurabacteria bacterium CG1_02_47_685</name>
    <dbReference type="NCBI Taxonomy" id="1805282"/>
    <lineage>
        <taxon>Bacteria</taxon>
        <taxon>Candidatus Nomuraibacteriota</taxon>
    </lineage>
</organism>
<keyword evidence="1" id="KW-0812">Transmembrane</keyword>
<reference evidence="2 3" key="1">
    <citation type="journal article" date="2016" name="Environ. Microbiol.">
        <title>Genomic resolution of a cold subsurface aquifer community provides metabolic insights for novel microbes adapted to high CO concentrations.</title>
        <authorList>
            <person name="Probst A.J."/>
            <person name="Castelle C.J."/>
            <person name="Singh A."/>
            <person name="Brown C.T."/>
            <person name="Anantharaman K."/>
            <person name="Sharon I."/>
            <person name="Hug L.A."/>
            <person name="Burstein D."/>
            <person name="Emerson J.B."/>
            <person name="Thomas B.C."/>
            <person name="Banfield J.F."/>
        </authorList>
    </citation>
    <scope>NUCLEOTIDE SEQUENCE [LARGE SCALE GENOMIC DNA]</scope>
    <source>
        <strain evidence="2">CG1_02_47_685</strain>
    </source>
</reference>
<dbReference type="Proteomes" id="UP000183206">
    <property type="component" value="Unassembled WGS sequence"/>
</dbReference>
<comment type="caution">
    <text evidence="2">The sequence shown here is derived from an EMBL/GenBank/DDBJ whole genome shotgun (WGS) entry which is preliminary data.</text>
</comment>
<dbReference type="EMBL" id="MNVO01000064">
    <property type="protein sequence ID" value="OIO31536.1"/>
    <property type="molecule type" value="Genomic_DNA"/>
</dbReference>
<protein>
    <submittedName>
        <fullName evidence="2">Uncharacterized protein</fullName>
    </submittedName>
</protein>
<evidence type="ECO:0000313" key="3">
    <source>
        <dbReference type="Proteomes" id="UP000183206"/>
    </source>
</evidence>
<name>A0A1J4V6B0_9BACT</name>
<feature type="transmembrane region" description="Helical" evidence="1">
    <location>
        <begin position="46"/>
        <end position="69"/>
    </location>
</feature>
<dbReference type="STRING" id="1805282.AUJ44_04410"/>
<evidence type="ECO:0000313" key="2">
    <source>
        <dbReference type="EMBL" id="OIO31536.1"/>
    </source>
</evidence>
<keyword evidence="1" id="KW-0472">Membrane</keyword>